<feature type="region of interest" description="Disordered" evidence="1">
    <location>
        <begin position="62"/>
        <end position="100"/>
    </location>
</feature>
<name>A0A6C0D6Y9_9ZZZZ</name>
<sequence length="100" mass="12203">MPDDYGVINTNYDHGAFRRQQEAQQAIEDKIWMDNWKLITPLPPMQPWQRENAAKQALADYKKQIGYNRGGRRMKYKSTRRRGKTNRRRVKTHRRRHRKH</sequence>
<dbReference type="EMBL" id="MN739534">
    <property type="protein sequence ID" value="QHT11465.1"/>
    <property type="molecule type" value="Genomic_DNA"/>
</dbReference>
<protein>
    <submittedName>
        <fullName evidence="2">Uncharacterized protein</fullName>
    </submittedName>
</protein>
<evidence type="ECO:0000313" key="2">
    <source>
        <dbReference type="EMBL" id="QHT11465.1"/>
    </source>
</evidence>
<proteinExistence type="predicted"/>
<dbReference type="AlphaFoldDB" id="A0A6C0D6Y9"/>
<reference evidence="2" key="1">
    <citation type="journal article" date="2020" name="Nature">
        <title>Giant virus diversity and host interactions through global metagenomics.</title>
        <authorList>
            <person name="Schulz F."/>
            <person name="Roux S."/>
            <person name="Paez-Espino D."/>
            <person name="Jungbluth S."/>
            <person name="Walsh D.A."/>
            <person name="Denef V.J."/>
            <person name="McMahon K.D."/>
            <person name="Konstantinidis K.T."/>
            <person name="Eloe-Fadrosh E.A."/>
            <person name="Kyrpides N.C."/>
            <person name="Woyke T."/>
        </authorList>
    </citation>
    <scope>NUCLEOTIDE SEQUENCE</scope>
    <source>
        <strain evidence="2">GVMAG-M-3300023174-116</strain>
    </source>
</reference>
<organism evidence="2">
    <name type="scientific">viral metagenome</name>
    <dbReference type="NCBI Taxonomy" id="1070528"/>
    <lineage>
        <taxon>unclassified sequences</taxon>
        <taxon>metagenomes</taxon>
        <taxon>organismal metagenomes</taxon>
    </lineage>
</organism>
<evidence type="ECO:0000256" key="1">
    <source>
        <dbReference type="SAM" id="MobiDB-lite"/>
    </source>
</evidence>
<feature type="compositionally biased region" description="Basic residues" evidence="1">
    <location>
        <begin position="70"/>
        <end position="100"/>
    </location>
</feature>
<accession>A0A6C0D6Y9</accession>